<evidence type="ECO:0000259" key="2">
    <source>
        <dbReference type="Pfam" id="PF03413"/>
    </source>
</evidence>
<sequence>MISTTRSILYTVPLALLAAGPAFAGSGDRDVSLDGCIKSAQSVRQGDIVKVEYLSVSPAGAPTYEIEIRDSSDTEWELMCNARSGDIYEIETEVDSADDELFSKTAKISEEEARTTATDRFGGEIVALEYEVEADGSPTYEIDLAQDGQDTEFKVEVDAVSGDIIEVSVEQWQIGQEPEEAGDRQNASSDAS</sequence>
<protein>
    <submittedName>
        <fullName evidence="3">Peptidase</fullName>
    </submittedName>
</protein>
<name>A0A423PWB8_9GAMM</name>
<dbReference type="EMBL" id="AYKH01000002">
    <property type="protein sequence ID" value="ROO29906.1"/>
    <property type="molecule type" value="Genomic_DNA"/>
</dbReference>
<feature type="chain" id="PRO_5019106120" evidence="1">
    <location>
        <begin position="25"/>
        <end position="192"/>
    </location>
</feature>
<accession>A0A423PWB8</accession>
<feature type="signal peptide" evidence="1">
    <location>
        <begin position="1"/>
        <end position="24"/>
    </location>
</feature>
<organism evidence="3 4">
    <name type="scientific">Salinisphaera orenii MK-B5</name>
    <dbReference type="NCBI Taxonomy" id="856730"/>
    <lineage>
        <taxon>Bacteria</taxon>
        <taxon>Pseudomonadati</taxon>
        <taxon>Pseudomonadota</taxon>
        <taxon>Gammaproteobacteria</taxon>
        <taxon>Salinisphaerales</taxon>
        <taxon>Salinisphaeraceae</taxon>
        <taxon>Salinisphaera</taxon>
    </lineage>
</organism>
<feature type="domain" description="PepSY" evidence="2">
    <location>
        <begin position="107"/>
        <end position="167"/>
    </location>
</feature>
<evidence type="ECO:0000313" key="4">
    <source>
        <dbReference type="Proteomes" id="UP000283993"/>
    </source>
</evidence>
<feature type="domain" description="PepSY" evidence="2">
    <location>
        <begin position="40"/>
        <end position="88"/>
    </location>
</feature>
<evidence type="ECO:0000256" key="1">
    <source>
        <dbReference type="SAM" id="SignalP"/>
    </source>
</evidence>
<evidence type="ECO:0000313" key="3">
    <source>
        <dbReference type="EMBL" id="ROO29906.1"/>
    </source>
</evidence>
<dbReference type="Proteomes" id="UP000283993">
    <property type="component" value="Unassembled WGS sequence"/>
</dbReference>
<reference evidence="3 4" key="1">
    <citation type="submission" date="2013-10" db="EMBL/GenBank/DDBJ databases">
        <title>Salinisphaera orenii MK-B5 Genome Sequencing.</title>
        <authorList>
            <person name="Lai Q."/>
            <person name="Li C."/>
            <person name="Shao Z."/>
        </authorList>
    </citation>
    <scope>NUCLEOTIDE SEQUENCE [LARGE SCALE GENOMIC DNA]</scope>
    <source>
        <strain evidence="3 4">MK-B5</strain>
    </source>
</reference>
<dbReference type="Gene3D" id="3.10.450.40">
    <property type="match status" value="2"/>
</dbReference>
<dbReference type="InterPro" id="IPR025711">
    <property type="entry name" value="PepSY"/>
</dbReference>
<dbReference type="AlphaFoldDB" id="A0A423PWB8"/>
<gene>
    <name evidence="3" type="ORF">SAOR_02155</name>
</gene>
<proteinExistence type="predicted"/>
<dbReference type="Pfam" id="PF03413">
    <property type="entry name" value="PepSY"/>
    <property type="match status" value="2"/>
</dbReference>
<dbReference type="RefSeq" id="WP_185015521.1">
    <property type="nucleotide sequence ID" value="NZ_AYKH01000002.1"/>
</dbReference>
<keyword evidence="1" id="KW-0732">Signal</keyword>
<keyword evidence="4" id="KW-1185">Reference proteome</keyword>
<comment type="caution">
    <text evidence="3">The sequence shown here is derived from an EMBL/GenBank/DDBJ whole genome shotgun (WGS) entry which is preliminary data.</text>
</comment>